<dbReference type="Proteomes" id="UP001497382">
    <property type="component" value="Unassembled WGS sequence"/>
</dbReference>
<reference evidence="1 2" key="1">
    <citation type="submission" date="2024-04" db="EMBL/GenBank/DDBJ databases">
        <authorList>
            <person name="Rising A."/>
            <person name="Reimegard J."/>
            <person name="Sonavane S."/>
            <person name="Akerstrom W."/>
            <person name="Nylinder S."/>
            <person name="Hedman E."/>
            <person name="Kallberg Y."/>
        </authorList>
    </citation>
    <scope>NUCLEOTIDE SEQUENCE [LARGE SCALE GENOMIC DNA]</scope>
</reference>
<comment type="caution">
    <text evidence="1">The sequence shown here is derived from an EMBL/GenBank/DDBJ whole genome shotgun (WGS) entry which is preliminary data.</text>
</comment>
<sequence length="78" mass="8462">MRVASTPPETTAFSPALSSRGCPLKTYGQTHRRCGAVPARNGAITPVTCSKTNHPLYRRKCRNPPALEETNPPLCLLT</sequence>
<name>A0AAV2A4P3_9ARAC</name>
<dbReference type="AlphaFoldDB" id="A0AAV2A4P3"/>
<organism evidence="1 2">
    <name type="scientific">Larinioides sclopetarius</name>
    <dbReference type="NCBI Taxonomy" id="280406"/>
    <lineage>
        <taxon>Eukaryota</taxon>
        <taxon>Metazoa</taxon>
        <taxon>Ecdysozoa</taxon>
        <taxon>Arthropoda</taxon>
        <taxon>Chelicerata</taxon>
        <taxon>Arachnida</taxon>
        <taxon>Araneae</taxon>
        <taxon>Araneomorphae</taxon>
        <taxon>Entelegynae</taxon>
        <taxon>Araneoidea</taxon>
        <taxon>Araneidae</taxon>
        <taxon>Larinioides</taxon>
    </lineage>
</organism>
<proteinExistence type="predicted"/>
<evidence type="ECO:0000313" key="1">
    <source>
        <dbReference type="EMBL" id="CAL1278986.1"/>
    </source>
</evidence>
<evidence type="ECO:0000313" key="2">
    <source>
        <dbReference type="Proteomes" id="UP001497382"/>
    </source>
</evidence>
<dbReference type="EMBL" id="CAXIEN010000117">
    <property type="protein sequence ID" value="CAL1278986.1"/>
    <property type="molecule type" value="Genomic_DNA"/>
</dbReference>
<keyword evidence="2" id="KW-1185">Reference proteome</keyword>
<accession>A0AAV2A4P3</accession>
<gene>
    <name evidence="1" type="ORF">LARSCL_LOCUS10087</name>
</gene>
<protein>
    <submittedName>
        <fullName evidence="1">Uncharacterized protein</fullName>
    </submittedName>
</protein>